<organism evidence="1 2">
    <name type="scientific">Ottowia thiooxydans</name>
    <dbReference type="NCBI Taxonomy" id="219182"/>
    <lineage>
        <taxon>Bacteria</taxon>
        <taxon>Pseudomonadati</taxon>
        <taxon>Pseudomonadota</taxon>
        <taxon>Betaproteobacteria</taxon>
        <taxon>Burkholderiales</taxon>
        <taxon>Comamonadaceae</taxon>
        <taxon>Ottowia</taxon>
    </lineage>
</organism>
<keyword evidence="2" id="KW-1185">Reference proteome</keyword>
<dbReference type="RefSeq" id="WP_354446879.1">
    <property type="nucleotide sequence ID" value="NZ_JBEPSH010000008.1"/>
</dbReference>
<accession>A0ABV2QDH7</accession>
<dbReference type="EMBL" id="JBEPSH010000008">
    <property type="protein sequence ID" value="MET4579096.1"/>
    <property type="molecule type" value="Genomic_DNA"/>
</dbReference>
<dbReference type="Proteomes" id="UP001549320">
    <property type="component" value="Unassembled WGS sequence"/>
</dbReference>
<comment type="caution">
    <text evidence="1">The sequence shown here is derived from an EMBL/GenBank/DDBJ whole genome shotgun (WGS) entry which is preliminary data.</text>
</comment>
<protein>
    <submittedName>
        <fullName evidence="1">Uncharacterized protein</fullName>
    </submittedName>
</protein>
<proteinExistence type="predicted"/>
<name>A0ABV2QDH7_9BURK</name>
<reference evidence="1 2" key="1">
    <citation type="submission" date="2024-06" db="EMBL/GenBank/DDBJ databases">
        <title>Sorghum-associated microbial communities from plants grown in Nebraska, USA.</title>
        <authorList>
            <person name="Schachtman D."/>
        </authorList>
    </citation>
    <scope>NUCLEOTIDE SEQUENCE [LARGE SCALE GENOMIC DNA]</scope>
    <source>
        <strain evidence="1 2">2709</strain>
    </source>
</reference>
<evidence type="ECO:0000313" key="1">
    <source>
        <dbReference type="EMBL" id="MET4579096.1"/>
    </source>
</evidence>
<evidence type="ECO:0000313" key="2">
    <source>
        <dbReference type="Proteomes" id="UP001549320"/>
    </source>
</evidence>
<gene>
    <name evidence="1" type="ORF">ABIE13_004219</name>
</gene>
<sequence length="127" mass="13758">MNRWKKLSPLPTLLRILALASLVSCLGVQAQIRNFPDTVLRGNIAFVAPPQVLLNGQSEYLAPGVRIRNAQNMLALTGSLAGQNFLVNYLRDPAGLIREIWILTPEEAGVGLHGKPLPVSDSFFLGG</sequence>